<dbReference type="PANTHER" id="PTHR34820:SF4">
    <property type="entry name" value="INNER MEMBRANE PROTEIN YEBZ"/>
    <property type="match status" value="1"/>
</dbReference>
<protein>
    <recommendedName>
        <fullName evidence="6">Copper resistance protein D</fullName>
    </recommendedName>
</protein>
<gene>
    <name evidence="8" type="ORF">BTN82_13695</name>
</gene>
<keyword evidence="2 6" id="KW-1003">Cell membrane</keyword>
<dbReference type="InterPro" id="IPR008457">
    <property type="entry name" value="Cu-R_CopD_dom"/>
</dbReference>
<dbReference type="EMBL" id="MSCT01000010">
    <property type="protein sequence ID" value="OLF54103.1"/>
    <property type="molecule type" value="Genomic_DNA"/>
</dbReference>
<keyword evidence="6" id="KW-0997">Cell inner membrane</keyword>
<proteinExistence type="inferred from homology"/>
<keyword evidence="3 6" id="KW-0812">Transmembrane</keyword>
<evidence type="ECO:0000256" key="1">
    <source>
        <dbReference type="ARBA" id="ARBA00004651"/>
    </source>
</evidence>
<keyword evidence="4 6" id="KW-1133">Transmembrane helix</keyword>
<feature type="transmembrane region" description="Helical" evidence="6">
    <location>
        <begin position="116"/>
        <end position="134"/>
    </location>
</feature>
<comment type="subcellular location">
    <subcellularLocation>
        <location evidence="6">Cell inner membrane</location>
        <topology evidence="6">Multi-pass membrane protein</topology>
    </subcellularLocation>
    <subcellularLocation>
        <location evidence="1">Cell membrane</location>
        <topology evidence="1">Multi-pass membrane protein</topology>
    </subcellularLocation>
</comment>
<dbReference type="OrthoDB" id="6053803at2"/>
<dbReference type="NCBIfam" id="NF033808">
    <property type="entry name" value="copper_CopD"/>
    <property type="match status" value="1"/>
</dbReference>
<evidence type="ECO:0000256" key="2">
    <source>
        <dbReference type="ARBA" id="ARBA00022475"/>
    </source>
</evidence>
<feature type="domain" description="Copper resistance protein D" evidence="7">
    <location>
        <begin position="190"/>
        <end position="296"/>
    </location>
</feature>
<dbReference type="GO" id="GO:0006825">
    <property type="term" value="P:copper ion transport"/>
    <property type="evidence" value="ECO:0007669"/>
    <property type="project" value="InterPro"/>
</dbReference>
<dbReference type="RefSeq" id="WP_075119648.1">
    <property type="nucleotide sequence ID" value="NZ_MSCT01000010.1"/>
</dbReference>
<feature type="transmembrane region" description="Helical" evidence="6">
    <location>
        <begin position="229"/>
        <end position="250"/>
    </location>
</feature>
<dbReference type="InterPro" id="IPR032694">
    <property type="entry name" value="CopC/D"/>
</dbReference>
<feature type="transmembrane region" description="Helical" evidence="6">
    <location>
        <begin position="93"/>
        <end position="109"/>
    </location>
</feature>
<dbReference type="PANTHER" id="PTHR34820">
    <property type="entry name" value="INNER MEMBRANE PROTEIN YEBZ"/>
    <property type="match status" value="1"/>
</dbReference>
<comment type="function">
    <text evidence="6">Involved in copper resistance.</text>
</comment>
<feature type="transmembrane region" description="Helical" evidence="6">
    <location>
        <begin position="195"/>
        <end position="217"/>
    </location>
</feature>
<dbReference type="InterPro" id="IPR047689">
    <property type="entry name" value="CopD"/>
</dbReference>
<evidence type="ECO:0000313" key="9">
    <source>
        <dbReference type="Proteomes" id="UP000185578"/>
    </source>
</evidence>
<evidence type="ECO:0000256" key="6">
    <source>
        <dbReference type="RuleBase" id="RU369037"/>
    </source>
</evidence>
<feature type="transmembrane region" description="Helical" evidence="6">
    <location>
        <begin position="12"/>
        <end position="31"/>
    </location>
</feature>
<evidence type="ECO:0000256" key="4">
    <source>
        <dbReference type="ARBA" id="ARBA00022989"/>
    </source>
</evidence>
<evidence type="ECO:0000256" key="3">
    <source>
        <dbReference type="ARBA" id="ARBA00022692"/>
    </source>
</evidence>
<accession>A0A1Q8EQN1</accession>
<dbReference type="Pfam" id="PF05425">
    <property type="entry name" value="CopD"/>
    <property type="match status" value="1"/>
</dbReference>
<name>A0A1Q8EQN1_9PSED</name>
<organism evidence="8 9">
    <name type="scientific">Pseudomonas chlororaphis</name>
    <dbReference type="NCBI Taxonomy" id="587753"/>
    <lineage>
        <taxon>Bacteria</taxon>
        <taxon>Pseudomonadati</taxon>
        <taxon>Pseudomonadota</taxon>
        <taxon>Gammaproteobacteria</taxon>
        <taxon>Pseudomonadales</taxon>
        <taxon>Pseudomonadaceae</taxon>
        <taxon>Pseudomonas</taxon>
    </lineage>
</organism>
<dbReference type="GO" id="GO:0005886">
    <property type="term" value="C:plasma membrane"/>
    <property type="evidence" value="ECO:0007669"/>
    <property type="project" value="UniProtKB-SubCell"/>
</dbReference>
<evidence type="ECO:0000259" key="7">
    <source>
        <dbReference type="Pfam" id="PF05425"/>
    </source>
</evidence>
<dbReference type="GO" id="GO:0046688">
    <property type="term" value="P:response to copper ion"/>
    <property type="evidence" value="ECO:0007669"/>
    <property type="project" value="UniProtKB-UniRule"/>
</dbReference>
<evidence type="ECO:0000313" key="8">
    <source>
        <dbReference type="EMBL" id="OLF54103.1"/>
    </source>
</evidence>
<sequence>MGELLTVALRFALYLDLMLLFGLALFGLYGLRGEPPHGHFRRPLALGLTLGVLLSGAALLQLALSMSGAASLAELDPALLPVLLQETAVGQSWLLRLGALLLAGLLLAATGGGRRLARYGVTLCTATALATLAWTGHGAMDEGGRRYLHLGSDILHLWAAGAWVGALAGFALLLRRNAVASQQRVRGLLAALQGFANQGTLIVIVLSVSGVLNYLLIIGPDLAPLSASAYGLLLGLKVAVFALMLVFAALNRFHLVPQLEQGLRDNSPGAALAALRRSMVLELATALLILALVAALGILSPFTQ</sequence>
<keyword evidence="6" id="KW-0186">Copper</keyword>
<comment type="caution">
    <text evidence="8">The sequence shown here is derived from an EMBL/GenBank/DDBJ whole genome shotgun (WGS) entry which is preliminary data.</text>
</comment>
<keyword evidence="5 6" id="KW-0472">Membrane</keyword>
<comment type="similarity">
    <text evidence="6">Belongs to the CopD family.</text>
</comment>
<feature type="transmembrane region" description="Helical" evidence="6">
    <location>
        <begin position="154"/>
        <end position="174"/>
    </location>
</feature>
<dbReference type="Proteomes" id="UP000185578">
    <property type="component" value="Unassembled WGS sequence"/>
</dbReference>
<evidence type="ECO:0000256" key="5">
    <source>
        <dbReference type="ARBA" id="ARBA00023136"/>
    </source>
</evidence>
<dbReference type="AlphaFoldDB" id="A0A1Q8EQN1"/>
<feature type="transmembrane region" description="Helical" evidence="6">
    <location>
        <begin position="280"/>
        <end position="302"/>
    </location>
</feature>
<reference evidence="8 9" key="1">
    <citation type="submission" date="2016-12" db="EMBL/GenBank/DDBJ databases">
        <authorList>
            <person name="Song W.-J."/>
            <person name="Kurnit D.M."/>
        </authorList>
    </citation>
    <scope>NUCLEOTIDE SEQUENCE [LARGE SCALE GENOMIC DNA]</scope>
    <source>
        <strain evidence="8 9">PCL1601</strain>
    </source>
</reference>
<feature type="transmembrane region" description="Helical" evidence="6">
    <location>
        <begin position="43"/>
        <end position="73"/>
    </location>
</feature>